<accession>B9E635</accession>
<name>B9E635_CLOK1</name>
<dbReference type="Proteomes" id="UP000007969">
    <property type="component" value="Chromosome"/>
</dbReference>
<evidence type="ECO:0000313" key="1">
    <source>
        <dbReference type="EMBL" id="BAH07960.1"/>
    </source>
</evidence>
<dbReference type="AlphaFoldDB" id="B9E635"/>
<dbReference type="HOGENOM" id="CLU_156427_0_0_9"/>
<evidence type="ECO:0000313" key="2">
    <source>
        <dbReference type="Proteomes" id="UP000007969"/>
    </source>
</evidence>
<protein>
    <submittedName>
        <fullName evidence="1">Uncharacterized protein</fullName>
    </submittedName>
</protein>
<proteinExistence type="predicted"/>
<dbReference type="EMBL" id="AP009049">
    <property type="protein sequence ID" value="BAH07960.1"/>
    <property type="molecule type" value="Genomic_DNA"/>
</dbReference>
<sequence>MIKMAVAFKRTKENLNFVRDNWEIMPKKYMAKKLGCSTSLVSVIGGELGLPIQRKLPTLPKDSFYRTESIRRMKKDFSLGEKITLKVQRSRGKYKVIKGLWPTGQITLC</sequence>
<dbReference type="KEGG" id="ckr:CKR_2909"/>
<gene>
    <name evidence="1" type="ordered locus">CKR_2909</name>
</gene>
<reference evidence="2" key="1">
    <citation type="submission" date="2005-09" db="EMBL/GenBank/DDBJ databases">
        <title>Complete genome sequence of Clostridium kluyveri and comparative genomics of Clostridia species.</title>
        <authorList>
            <person name="Inui M."/>
            <person name="Nonaka H."/>
            <person name="Shinoda Y."/>
            <person name="Ikenaga Y."/>
            <person name="Abe M."/>
            <person name="Naito K."/>
            <person name="Vertes A.A."/>
            <person name="Yukawa H."/>
        </authorList>
    </citation>
    <scope>NUCLEOTIDE SEQUENCE [LARGE SCALE GENOMIC DNA]</scope>
    <source>
        <strain evidence="2">NBRC 12016</strain>
    </source>
</reference>
<organism evidence="1 2">
    <name type="scientific">Clostridium kluyveri (strain NBRC 12016)</name>
    <dbReference type="NCBI Taxonomy" id="583346"/>
    <lineage>
        <taxon>Bacteria</taxon>
        <taxon>Bacillati</taxon>
        <taxon>Bacillota</taxon>
        <taxon>Clostridia</taxon>
        <taxon>Eubacteriales</taxon>
        <taxon>Clostridiaceae</taxon>
        <taxon>Clostridium</taxon>
    </lineage>
</organism>